<dbReference type="OrthoDB" id="4913960at2759"/>
<protein>
    <recommendedName>
        <fullName evidence="2">Clr5 domain-containing protein</fullName>
    </recommendedName>
</protein>
<feature type="region of interest" description="Disordered" evidence="1">
    <location>
        <begin position="168"/>
        <end position="202"/>
    </location>
</feature>
<keyword evidence="4" id="KW-1185">Reference proteome</keyword>
<reference evidence="3 4" key="1">
    <citation type="submission" date="2017-08" db="EMBL/GenBank/DDBJ databases">
        <title>Harnessing the power of phylogenomics to disentangle the directionality and signatures of interkingdom host jumping in the parasitic fungal genus Tolypocladium.</title>
        <authorList>
            <person name="Quandt C.A."/>
            <person name="Patterson W."/>
            <person name="Spatafora J.W."/>
        </authorList>
    </citation>
    <scope>NUCLEOTIDE SEQUENCE [LARGE SCALE GENOMIC DNA]</scope>
    <source>
        <strain evidence="3 4">CBS 113982</strain>
    </source>
</reference>
<feature type="region of interest" description="Disordered" evidence="1">
    <location>
        <begin position="72"/>
        <end position="97"/>
    </location>
</feature>
<dbReference type="PANTHER" id="PTHR38788">
    <property type="entry name" value="CLR5 DOMAIN-CONTAINING PROTEIN"/>
    <property type="match status" value="1"/>
</dbReference>
<proteinExistence type="predicted"/>
<feature type="compositionally biased region" description="Low complexity" evidence="1">
    <location>
        <begin position="88"/>
        <end position="97"/>
    </location>
</feature>
<organism evidence="3 4">
    <name type="scientific">Tolypocladium capitatum</name>
    <dbReference type="NCBI Taxonomy" id="45235"/>
    <lineage>
        <taxon>Eukaryota</taxon>
        <taxon>Fungi</taxon>
        <taxon>Dikarya</taxon>
        <taxon>Ascomycota</taxon>
        <taxon>Pezizomycotina</taxon>
        <taxon>Sordariomycetes</taxon>
        <taxon>Hypocreomycetidae</taxon>
        <taxon>Hypocreales</taxon>
        <taxon>Ophiocordycipitaceae</taxon>
        <taxon>Tolypocladium</taxon>
    </lineage>
</organism>
<name>A0A2K3QNP5_9HYPO</name>
<dbReference type="AlphaFoldDB" id="A0A2K3QNP5"/>
<feature type="domain" description="Clr5" evidence="2">
    <location>
        <begin position="8"/>
        <end position="59"/>
    </location>
</feature>
<evidence type="ECO:0000256" key="1">
    <source>
        <dbReference type="SAM" id="MobiDB-lite"/>
    </source>
</evidence>
<evidence type="ECO:0000259" key="2">
    <source>
        <dbReference type="Pfam" id="PF14420"/>
    </source>
</evidence>
<dbReference type="Proteomes" id="UP000236621">
    <property type="component" value="Unassembled WGS sequence"/>
</dbReference>
<evidence type="ECO:0000313" key="4">
    <source>
        <dbReference type="Proteomes" id="UP000236621"/>
    </source>
</evidence>
<dbReference type="STRING" id="45235.A0A2K3QNP5"/>
<dbReference type="InterPro" id="IPR025676">
    <property type="entry name" value="Clr5_dom"/>
</dbReference>
<comment type="caution">
    <text evidence="3">The sequence shown here is derived from an EMBL/GenBank/DDBJ whole genome shotgun (WGS) entry which is preliminary data.</text>
</comment>
<accession>A0A2K3QNP5</accession>
<dbReference type="PANTHER" id="PTHR38788:SF3">
    <property type="entry name" value="CLR5 DOMAIN-CONTAINING PROTEIN"/>
    <property type="match status" value="1"/>
</dbReference>
<evidence type="ECO:0000313" key="3">
    <source>
        <dbReference type="EMBL" id="PNY29162.1"/>
    </source>
</evidence>
<gene>
    <name evidence="3" type="ORF">TCAP_00930</name>
</gene>
<dbReference type="EMBL" id="NRSZ01000151">
    <property type="protein sequence ID" value="PNY29162.1"/>
    <property type="molecule type" value="Genomic_DNA"/>
</dbReference>
<sequence length="202" mass="22597">MVAPPSTMTKPWETHRTEIVQLYAQHTLEVVMTVMRTRYKFDASRRSYMEYLARWGARKYRRKGRQVVVHNSQTDEANGGQAKHDAESSSSQAPSQSTQLLVLPYTSHSNHMPASEASHGLPTDPHHQHLEHVAAQDWEYFHSAWSVQETSMQEYDPNMDVTQQYLAAAQQPPPGVSASHKGPAPVDDGGQASGPSYHGNHP</sequence>
<dbReference type="Pfam" id="PF14420">
    <property type="entry name" value="Clr5"/>
    <property type="match status" value="1"/>
</dbReference>